<keyword evidence="3" id="KW-1185">Reference proteome</keyword>
<dbReference type="EMBL" id="CM007900">
    <property type="protein sequence ID" value="OTG07279.1"/>
    <property type="molecule type" value="Genomic_DNA"/>
</dbReference>
<dbReference type="InParanoid" id="A0A251T951"/>
<feature type="signal peptide" evidence="1">
    <location>
        <begin position="1"/>
        <end position="32"/>
    </location>
</feature>
<organism evidence="2 3">
    <name type="scientific">Helianthus annuus</name>
    <name type="common">Common sunflower</name>
    <dbReference type="NCBI Taxonomy" id="4232"/>
    <lineage>
        <taxon>Eukaryota</taxon>
        <taxon>Viridiplantae</taxon>
        <taxon>Streptophyta</taxon>
        <taxon>Embryophyta</taxon>
        <taxon>Tracheophyta</taxon>
        <taxon>Spermatophyta</taxon>
        <taxon>Magnoliopsida</taxon>
        <taxon>eudicotyledons</taxon>
        <taxon>Gunneridae</taxon>
        <taxon>Pentapetalae</taxon>
        <taxon>asterids</taxon>
        <taxon>campanulids</taxon>
        <taxon>Asterales</taxon>
        <taxon>Asteraceae</taxon>
        <taxon>Asteroideae</taxon>
        <taxon>Heliantheae alliance</taxon>
        <taxon>Heliantheae</taxon>
        <taxon>Helianthus</taxon>
    </lineage>
</organism>
<gene>
    <name evidence="2" type="ORF">HannXRQ_Chr11g0328651</name>
</gene>
<reference evidence="3" key="1">
    <citation type="journal article" date="2017" name="Nature">
        <title>The sunflower genome provides insights into oil metabolism, flowering and Asterid evolution.</title>
        <authorList>
            <person name="Badouin H."/>
            <person name="Gouzy J."/>
            <person name="Grassa C.J."/>
            <person name="Murat F."/>
            <person name="Staton S.E."/>
            <person name="Cottret L."/>
            <person name="Lelandais-Briere C."/>
            <person name="Owens G.L."/>
            <person name="Carrere S."/>
            <person name="Mayjonade B."/>
            <person name="Legrand L."/>
            <person name="Gill N."/>
            <person name="Kane N.C."/>
            <person name="Bowers J.E."/>
            <person name="Hubner S."/>
            <person name="Bellec A."/>
            <person name="Berard A."/>
            <person name="Berges H."/>
            <person name="Blanchet N."/>
            <person name="Boniface M.C."/>
            <person name="Brunel D."/>
            <person name="Catrice O."/>
            <person name="Chaidir N."/>
            <person name="Claudel C."/>
            <person name="Donnadieu C."/>
            <person name="Faraut T."/>
            <person name="Fievet G."/>
            <person name="Helmstetter N."/>
            <person name="King M."/>
            <person name="Knapp S.J."/>
            <person name="Lai Z."/>
            <person name="Le Paslier M.C."/>
            <person name="Lippi Y."/>
            <person name="Lorenzon L."/>
            <person name="Mandel J.R."/>
            <person name="Marage G."/>
            <person name="Marchand G."/>
            <person name="Marquand E."/>
            <person name="Bret-Mestries E."/>
            <person name="Morien E."/>
            <person name="Nambeesan S."/>
            <person name="Nguyen T."/>
            <person name="Pegot-Espagnet P."/>
            <person name="Pouilly N."/>
            <person name="Raftis F."/>
            <person name="Sallet E."/>
            <person name="Schiex T."/>
            <person name="Thomas J."/>
            <person name="Vandecasteele C."/>
            <person name="Vares D."/>
            <person name="Vear F."/>
            <person name="Vautrin S."/>
            <person name="Crespi M."/>
            <person name="Mangin B."/>
            <person name="Burke J.M."/>
            <person name="Salse J."/>
            <person name="Munos S."/>
            <person name="Vincourt P."/>
            <person name="Rieseberg L.H."/>
            <person name="Langlade N.B."/>
        </authorList>
    </citation>
    <scope>NUCLEOTIDE SEQUENCE [LARGE SCALE GENOMIC DNA]</scope>
    <source>
        <strain evidence="3">cv. SF193</strain>
    </source>
</reference>
<evidence type="ECO:0000256" key="1">
    <source>
        <dbReference type="SAM" id="SignalP"/>
    </source>
</evidence>
<evidence type="ECO:0000313" key="2">
    <source>
        <dbReference type="EMBL" id="OTG07279.1"/>
    </source>
</evidence>
<name>A0A251T951_HELAN</name>
<evidence type="ECO:0000313" key="3">
    <source>
        <dbReference type="Proteomes" id="UP000215914"/>
    </source>
</evidence>
<proteinExistence type="predicted"/>
<dbReference type="Proteomes" id="UP000215914">
    <property type="component" value="Chromosome 11"/>
</dbReference>
<evidence type="ECO:0008006" key="4">
    <source>
        <dbReference type="Google" id="ProtNLM"/>
    </source>
</evidence>
<sequence length="61" mass="7089">MLFWRWLHLEASFRNSLHTVCWCLCWTGNMVATTRGSSRGKQKIDQTPSVIYLSSGKTWDP</sequence>
<dbReference type="AlphaFoldDB" id="A0A251T951"/>
<accession>A0A251T951</accession>
<protein>
    <recommendedName>
        <fullName evidence="4">Secreted protein</fullName>
    </recommendedName>
</protein>
<feature type="chain" id="PRO_5012513083" description="Secreted protein" evidence="1">
    <location>
        <begin position="33"/>
        <end position="61"/>
    </location>
</feature>
<keyword evidence="1" id="KW-0732">Signal</keyword>